<dbReference type="EMBL" id="JARQWQ010000007">
    <property type="protein sequence ID" value="KAK2570967.1"/>
    <property type="molecule type" value="Genomic_DNA"/>
</dbReference>
<reference evidence="1" key="1">
    <citation type="journal article" date="2023" name="G3 (Bethesda)">
        <title>Whole genome assembly and annotation of the endangered Caribbean coral Acropora cervicornis.</title>
        <authorList>
            <person name="Selwyn J.D."/>
            <person name="Vollmer S.V."/>
        </authorList>
    </citation>
    <scope>NUCLEOTIDE SEQUENCE</scope>
    <source>
        <strain evidence="1">K2</strain>
    </source>
</reference>
<proteinExistence type="predicted"/>
<organism evidence="1 2">
    <name type="scientific">Acropora cervicornis</name>
    <name type="common">Staghorn coral</name>
    <dbReference type="NCBI Taxonomy" id="6130"/>
    <lineage>
        <taxon>Eukaryota</taxon>
        <taxon>Metazoa</taxon>
        <taxon>Cnidaria</taxon>
        <taxon>Anthozoa</taxon>
        <taxon>Hexacorallia</taxon>
        <taxon>Scleractinia</taxon>
        <taxon>Astrocoeniina</taxon>
        <taxon>Acroporidae</taxon>
        <taxon>Acropora</taxon>
    </lineage>
</organism>
<sequence>MKNHRFTALFGRTSESRKSFVINPDEIKFFFLCVLTWNKSKCHKFCSERVAFKWWLLTYRPVRIKPKCSWHFGFHIKASCFRWILSFKQNLFSTLLPDGSYNRRKGVLDVCIEKYHLVSLTLKLYHRLVLGSEDKQDHNRLFSNGVIFNVQITMSASASRDLVDMERLLETPRLILRKLEVKSNDKLVY</sequence>
<dbReference type="AlphaFoldDB" id="A0AAD9R0P9"/>
<evidence type="ECO:0000313" key="1">
    <source>
        <dbReference type="EMBL" id="KAK2570967.1"/>
    </source>
</evidence>
<protein>
    <submittedName>
        <fullName evidence="1">Uncharacterized protein</fullName>
    </submittedName>
</protein>
<keyword evidence="2" id="KW-1185">Reference proteome</keyword>
<reference evidence="1" key="2">
    <citation type="journal article" date="2023" name="Science">
        <title>Genomic signatures of disease resistance in endangered staghorn corals.</title>
        <authorList>
            <person name="Vollmer S.V."/>
            <person name="Selwyn J.D."/>
            <person name="Despard B.A."/>
            <person name="Roesel C.L."/>
        </authorList>
    </citation>
    <scope>NUCLEOTIDE SEQUENCE</scope>
    <source>
        <strain evidence="1">K2</strain>
    </source>
</reference>
<gene>
    <name evidence="1" type="ORF">P5673_004695</name>
</gene>
<name>A0AAD9R0P9_ACRCE</name>
<accession>A0AAD9R0P9</accession>
<comment type="caution">
    <text evidence="1">The sequence shown here is derived from an EMBL/GenBank/DDBJ whole genome shotgun (WGS) entry which is preliminary data.</text>
</comment>
<dbReference type="Proteomes" id="UP001249851">
    <property type="component" value="Unassembled WGS sequence"/>
</dbReference>
<evidence type="ECO:0000313" key="2">
    <source>
        <dbReference type="Proteomes" id="UP001249851"/>
    </source>
</evidence>